<dbReference type="InterPro" id="IPR051159">
    <property type="entry name" value="Hexapeptide_acetyltransf"/>
</dbReference>
<dbReference type="InterPro" id="IPR011004">
    <property type="entry name" value="Trimer_LpxA-like_sf"/>
</dbReference>
<evidence type="ECO:0000313" key="1">
    <source>
        <dbReference type="EMBL" id="WPL17694.1"/>
    </source>
</evidence>
<dbReference type="EMBL" id="CP121472">
    <property type="protein sequence ID" value="WPL17694.1"/>
    <property type="molecule type" value="Genomic_DNA"/>
</dbReference>
<accession>A0ABZ0SAZ4</accession>
<evidence type="ECO:0000313" key="2">
    <source>
        <dbReference type="Proteomes" id="UP001432180"/>
    </source>
</evidence>
<reference evidence="1 2" key="1">
    <citation type="journal article" date="2023" name="Microorganisms">
        <title>Thiorhodovibrio frisius and Trv. litoralis spp. nov., Two Novel Members from a Clade of Fastidious Purple Sulfur Bacteria That Exhibit Unique Red-Shifted Light-Harvesting Capabilities.</title>
        <authorList>
            <person name="Methner A."/>
            <person name="Kuzyk S.B."/>
            <person name="Petersen J."/>
            <person name="Bauer S."/>
            <person name="Brinkmann H."/>
            <person name="Sichau K."/>
            <person name="Wanner G."/>
            <person name="Wolf J."/>
            <person name="Neumann-Schaal M."/>
            <person name="Henke P."/>
            <person name="Tank M."/>
            <person name="Sproer C."/>
            <person name="Bunk B."/>
            <person name="Overmann J."/>
        </authorList>
    </citation>
    <scope>NUCLEOTIDE SEQUENCE [LARGE SCALE GENOMIC DNA]</scope>
    <source>
        <strain evidence="1 2">DSM 6702</strain>
    </source>
</reference>
<keyword evidence="1" id="KW-0808">Transferase</keyword>
<protein>
    <submittedName>
        <fullName evidence="1">Acetyltransferase</fullName>
        <ecNumber evidence="1">2.3.1.-</ecNumber>
    </submittedName>
</protein>
<sequence>MKSVKKKLVQAIAVIIVSPLLVLYAIIGRVSSEGSFSTFSQMLGLLPGKMGSYLRVAFYRFAMRSCAPDCFIGFLAVFSQQDTEIGRGVYIGPGCNIGMCVIGADTLLGSGVHVISGTRQHHYDDLEIPIRQQGGEYQKIAIGEDCWIGNAALIMADVGKKSIIGAGSVVSKEVPAYSIVVGNPARVIKSRLD</sequence>
<proteinExistence type="predicted"/>
<keyword evidence="1" id="KW-0012">Acyltransferase</keyword>
<gene>
    <name evidence="1" type="ORF">Thiowin_02733</name>
</gene>
<organism evidence="1 2">
    <name type="scientific">Thiorhodovibrio winogradskyi</name>
    <dbReference type="NCBI Taxonomy" id="77007"/>
    <lineage>
        <taxon>Bacteria</taxon>
        <taxon>Pseudomonadati</taxon>
        <taxon>Pseudomonadota</taxon>
        <taxon>Gammaproteobacteria</taxon>
        <taxon>Chromatiales</taxon>
        <taxon>Chromatiaceae</taxon>
        <taxon>Thiorhodovibrio</taxon>
    </lineage>
</organism>
<dbReference type="RefSeq" id="WP_328983504.1">
    <property type="nucleotide sequence ID" value="NZ_CP121472.1"/>
</dbReference>
<name>A0ABZ0SAZ4_9GAMM</name>
<dbReference type="Gene3D" id="2.160.10.10">
    <property type="entry name" value="Hexapeptide repeat proteins"/>
    <property type="match status" value="1"/>
</dbReference>
<dbReference type="Proteomes" id="UP001432180">
    <property type="component" value="Chromosome"/>
</dbReference>
<dbReference type="PANTHER" id="PTHR23416">
    <property type="entry name" value="SIALIC ACID SYNTHASE-RELATED"/>
    <property type="match status" value="1"/>
</dbReference>
<dbReference type="EC" id="2.3.1.-" evidence="1"/>
<dbReference type="GO" id="GO:0016746">
    <property type="term" value="F:acyltransferase activity"/>
    <property type="evidence" value="ECO:0007669"/>
    <property type="project" value="UniProtKB-KW"/>
</dbReference>
<dbReference type="CDD" id="cd04647">
    <property type="entry name" value="LbH_MAT_like"/>
    <property type="match status" value="1"/>
</dbReference>
<keyword evidence="2" id="KW-1185">Reference proteome</keyword>
<dbReference type="SUPFAM" id="SSF51161">
    <property type="entry name" value="Trimeric LpxA-like enzymes"/>
    <property type="match status" value="1"/>
</dbReference>